<dbReference type="AlphaFoldDB" id="A0A2A6BC45"/>
<sequence>MAIFIPVLIAAAVAIAITVTVVVVKDPPYSCYEKQVEGRLNLKVRDFRYDIIPSSYYECDDSRQNYNDPSSCYRTLTIQFDEREKAVILINMFEINTEYVDIHFKRLISDGFKGNHRPYCCQGISFTLVNYDLKSYTRTGWMEEPIYLDYYRDTARLEGVTRFLRWDNNPDDMTDESGMNPQITTGNITVTTTSDAIVPC</sequence>
<dbReference type="EnsemblMetazoa" id="PPA45281.1">
    <property type="protein sequence ID" value="PPA45281.1"/>
    <property type="gene ID" value="WBGene00283650"/>
</dbReference>
<organism evidence="1 2">
    <name type="scientific">Pristionchus pacificus</name>
    <name type="common">Parasitic nematode worm</name>
    <dbReference type="NCBI Taxonomy" id="54126"/>
    <lineage>
        <taxon>Eukaryota</taxon>
        <taxon>Metazoa</taxon>
        <taxon>Ecdysozoa</taxon>
        <taxon>Nematoda</taxon>
        <taxon>Chromadorea</taxon>
        <taxon>Rhabditida</taxon>
        <taxon>Rhabditina</taxon>
        <taxon>Diplogasteromorpha</taxon>
        <taxon>Diplogasteroidea</taxon>
        <taxon>Neodiplogasteridae</taxon>
        <taxon>Pristionchus</taxon>
    </lineage>
</organism>
<accession>A0A2A6BC45</accession>
<dbReference type="Proteomes" id="UP000005239">
    <property type="component" value="Unassembled WGS sequence"/>
</dbReference>
<reference evidence="2" key="1">
    <citation type="journal article" date="2008" name="Nat. Genet.">
        <title>The Pristionchus pacificus genome provides a unique perspective on nematode lifestyle and parasitism.</title>
        <authorList>
            <person name="Dieterich C."/>
            <person name="Clifton S.W."/>
            <person name="Schuster L.N."/>
            <person name="Chinwalla A."/>
            <person name="Delehaunty K."/>
            <person name="Dinkelacker I."/>
            <person name="Fulton L."/>
            <person name="Fulton R."/>
            <person name="Godfrey J."/>
            <person name="Minx P."/>
            <person name="Mitreva M."/>
            <person name="Roeseler W."/>
            <person name="Tian H."/>
            <person name="Witte H."/>
            <person name="Yang S.P."/>
            <person name="Wilson R.K."/>
            <person name="Sommer R.J."/>
        </authorList>
    </citation>
    <scope>NUCLEOTIDE SEQUENCE [LARGE SCALE GENOMIC DNA]</scope>
    <source>
        <strain evidence="2">PS312</strain>
    </source>
</reference>
<name>A0A2A6BC45_PRIPA</name>
<reference evidence="1" key="2">
    <citation type="submission" date="2022-06" db="UniProtKB">
        <authorList>
            <consortium name="EnsemblMetazoa"/>
        </authorList>
    </citation>
    <scope>IDENTIFICATION</scope>
    <source>
        <strain evidence="1">PS312</strain>
    </source>
</reference>
<keyword evidence="2" id="KW-1185">Reference proteome</keyword>
<proteinExistence type="predicted"/>
<evidence type="ECO:0000313" key="2">
    <source>
        <dbReference type="Proteomes" id="UP000005239"/>
    </source>
</evidence>
<evidence type="ECO:0000313" key="1">
    <source>
        <dbReference type="EnsemblMetazoa" id="PPA45281.1"/>
    </source>
</evidence>
<accession>A0A8R1V0M7</accession>
<protein>
    <submittedName>
        <fullName evidence="1">Uncharacterized protein</fullName>
    </submittedName>
</protein>
<gene>
    <name evidence="1" type="primary">WBGene00283650</name>
</gene>